<dbReference type="InterPro" id="IPR054542">
    <property type="entry name" value="Cys_met_metab_PP"/>
</dbReference>
<dbReference type="GO" id="GO:0019346">
    <property type="term" value="P:transsulfuration"/>
    <property type="evidence" value="ECO:0007669"/>
    <property type="project" value="InterPro"/>
</dbReference>
<comment type="similarity">
    <text evidence="2 9">Belongs to the trans-sulfuration enzymes family.</text>
</comment>
<dbReference type="InterPro" id="IPR006233">
    <property type="entry name" value="Cys_b_lyase_bac"/>
</dbReference>
<gene>
    <name evidence="10" type="primary">metC</name>
    <name evidence="10" type="ORF">EZH22_00625</name>
</gene>
<organism evidence="10 11">
    <name type="scientific">Xanthobacter dioxanivorans</name>
    <dbReference type="NCBI Taxonomy" id="2528964"/>
    <lineage>
        <taxon>Bacteria</taxon>
        <taxon>Pseudomonadati</taxon>
        <taxon>Pseudomonadota</taxon>
        <taxon>Alphaproteobacteria</taxon>
        <taxon>Hyphomicrobiales</taxon>
        <taxon>Xanthobacteraceae</taxon>
        <taxon>Xanthobacter</taxon>
    </lineage>
</organism>
<keyword evidence="4 10" id="KW-0456">Lyase</keyword>
<accession>A0A974SJ91</accession>
<evidence type="ECO:0000256" key="3">
    <source>
        <dbReference type="ARBA" id="ARBA00022898"/>
    </source>
</evidence>
<protein>
    <submittedName>
        <fullName evidence="10">Cystathionine beta-lyase</fullName>
        <ecNumber evidence="10">4.4.1.8</ecNumber>
    </submittedName>
</protein>
<evidence type="ECO:0000256" key="5">
    <source>
        <dbReference type="ARBA" id="ARBA00046315"/>
    </source>
</evidence>
<comment type="pathway">
    <text evidence="5">Amino-acid biosynthesis; L-methionine biosynthesis via de novo pathway; L-homocysteine from L-cystathionine: step 1/1.</text>
</comment>
<dbReference type="NCBIfam" id="TIGR01324">
    <property type="entry name" value="cysta_beta_ly_B"/>
    <property type="match status" value="1"/>
</dbReference>
<feature type="modified residue" description="N6-(pyridoxal phosphate)lysine" evidence="8">
    <location>
        <position position="254"/>
    </location>
</feature>
<dbReference type="PANTHER" id="PTHR43500:SF1">
    <property type="entry name" value="CYSTATHIONINE BETA-LYASE-RELATED"/>
    <property type="match status" value="1"/>
</dbReference>
<evidence type="ECO:0000256" key="2">
    <source>
        <dbReference type="ARBA" id="ARBA00009077"/>
    </source>
</evidence>
<dbReference type="PANTHER" id="PTHR43500">
    <property type="entry name" value="CYSTATHIONINE BETA-LYASE-RELATED"/>
    <property type="match status" value="1"/>
</dbReference>
<name>A0A974SJ91_9HYPH</name>
<dbReference type="Proteomes" id="UP000596427">
    <property type="component" value="Chromosome"/>
</dbReference>
<comment type="cofactor">
    <cofactor evidence="1 9">
        <name>pyridoxal 5'-phosphate</name>
        <dbReference type="ChEBI" id="CHEBI:597326"/>
    </cofactor>
</comment>
<dbReference type="GO" id="GO:0030170">
    <property type="term" value="F:pyridoxal phosphate binding"/>
    <property type="evidence" value="ECO:0007669"/>
    <property type="project" value="InterPro"/>
</dbReference>
<evidence type="ECO:0000256" key="1">
    <source>
        <dbReference type="ARBA" id="ARBA00001933"/>
    </source>
</evidence>
<dbReference type="InterPro" id="IPR015421">
    <property type="entry name" value="PyrdxlP-dep_Trfase_major"/>
</dbReference>
<sequence>MTPDTVSIRLQSALCVTLRRSFRGWRRLVDGLRIFSRSISNPQGPLCGAGVPPVKKDTLLVHAGRSATGPVNPPVARASTILFEDLAAYDALRGDRFAGLRYGIHGTQTLFALEEALTRLEGCHRAIIVPSGLAAITAALMAVVKPGDHLLMVDTVYGPTRAFCDGLLARNGVVTTYYDPLIGSGIADLIRDNTRAIFCESPGSLTFEVQDIPAIVAVARERGIAVLLDNTWASPLFFDALGHGVDISIQAATKYLSGHSDVMMGTIATTEAWWRPVRNVVADLGFSTSPDDCYLVLRGLRTLGVRLRHQEKSALAVARWLAGQKDVVRVLHPGLEDDPGHALWKRDFTGASALFGVELAVTAPAAVSAFVDGLELFGIGSSWGGFESLVVPARFTRAARPFPLSGALVRLHVGLEDPEDLICDLAGALDAMRAAQDGAAPSAARA</sequence>
<evidence type="ECO:0000256" key="8">
    <source>
        <dbReference type="PIRSR" id="PIRSR001434-2"/>
    </source>
</evidence>
<dbReference type="GO" id="GO:0019450">
    <property type="term" value="P:L-cysteine catabolic process to pyruvate"/>
    <property type="evidence" value="ECO:0007669"/>
    <property type="project" value="TreeGrafter"/>
</dbReference>
<evidence type="ECO:0000256" key="7">
    <source>
        <dbReference type="ARBA" id="ARBA00047625"/>
    </source>
</evidence>
<evidence type="ECO:0000313" key="10">
    <source>
        <dbReference type="EMBL" id="QRG06999.1"/>
    </source>
</evidence>
<dbReference type="SUPFAM" id="SSF53383">
    <property type="entry name" value="PLP-dependent transferases"/>
    <property type="match status" value="1"/>
</dbReference>
<evidence type="ECO:0000256" key="9">
    <source>
        <dbReference type="RuleBase" id="RU362118"/>
    </source>
</evidence>
<dbReference type="Gene3D" id="3.90.1150.10">
    <property type="entry name" value="Aspartate Aminotransferase, domain 1"/>
    <property type="match status" value="1"/>
</dbReference>
<reference evidence="10 11" key="1">
    <citation type="submission" date="2020-10" db="EMBL/GenBank/DDBJ databases">
        <title>Degradation of 1,4-Dioxane by Xanthobacter sp. YN2, via a Novel Group-2 Soluble Di-Iron Monooxygenase.</title>
        <authorList>
            <person name="Ma F."/>
            <person name="Wang Y."/>
            <person name="Yang J."/>
            <person name="Guo H."/>
            <person name="Su D."/>
            <person name="Yu L."/>
        </authorList>
    </citation>
    <scope>NUCLEOTIDE SEQUENCE [LARGE SCALE GENOMIC DNA]</scope>
    <source>
        <strain evidence="10 11">YN2</strain>
    </source>
</reference>
<dbReference type="InterPro" id="IPR015422">
    <property type="entry name" value="PyrdxlP-dep_Trfase_small"/>
</dbReference>
<dbReference type="Gene3D" id="3.40.640.10">
    <property type="entry name" value="Type I PLP-dependent aspartate aminotransferase-like (Major domain)"/>
    <property type="match status" value="1"/>
</dbReference>
<evidence type="ECO:0000313" key="11">
    <source>
        <dbReference type="Proteomes" id="UP000596427"/>
    </source>
</evidence>
<evidence type="ECO:0000256" key="4">
    <source>
        <dbReference type="ARBA" id="ARBA00023239"/>
    </source>
</evidence>
<dbReference type="GO" id="GO:0047804">
    <property type="term" value="F:cysteine-S-conjugate beta-lyase activity"/>
    <property type="evidence" value="ECO:0007669"/>
    <property type="project" value="UniProtKB-EC"/>
</dbReference>
<keyword evidence="11" id="KW-1185">Reference proteome</keyword>
<dbReference type="InterPro" id="IPR000277">
    <property type="entry name" value="Cys/Met-Metab_PyrdxlP-dep_enz"/>
</dbReference>
<dbReference type="EMBL" id="CP063362">
    <property type="protein sequence ID" value="QRG06999.1"/>
    <property type="molecule type" value="Genomic_DNA"/>
</dbReference>
<dbReference type="EC" id="4.4.1.8" evidence="10"/>
<dbReference type="CDD" id="cd00614">
    <property type="entry name" value="CGS_like"/>
    <property type="match status" value="1"/>
</dbReference>
<dbReference type="FunFam" id="3.40.640.10:FF:000046">
    <property type="entry name" value="Cystathionine gamma-lyase"/>
    <property type="match status" value="1"/>
</dbReference>
<dbReference type="Pfam" id="PF01053">
    <property type="entry name" value="Cys_Met_Meta_PP"/>
    <property type="match status" value="1"/>
</dbReference>
<dbReference type="KEGG" id="xdi:EZH22_00625"/>
<comment type="catalytic activity">
    <reaction evidence="6">
        <text>L,L-cystathionine + H2O = L-homocysteine + pyruvate + NH4(+)</text>
        <dbReference type="Rhea" id="RHEA:13965"/>
        <dbReference type="ChEBI" id="CHEBI:15361"/>
        <dbReference type="ChEBI" id="CHEBI:15377"/>
        <dbReference type="ChEBI" id="CHEBI:28938"/>
        <dbReference type="ChEBI" id="CHEBI:58161"/>
        <dbReference type="ChEBI" id="CHEBI:58199"/>
    </reaction>
</comment>
<dbReference type="AlphaFoldDB" id="A0A974SJ91"/>
<comment type="catalytic activity">
    <reaction evidence="7">
        <text>an S-substituted L-cysteine + H2O = a thiol + pyruvate + NH4(+)</text>
        <dbReference type="Rhea" id="RHEA:18121"/>
        <dbReference type="ChEBI" id="CHEBI:15361"/>
        <dbReference type="ChEBI" id="CHEBI:15377"/>
        <dbReference type="ChEBI" id="CHEBI:28938"/>
        <dbReference type="ChEBI" id="CHEBI:29256"/>
        <dbReference type="ChEBI" id="CHEBI:58717"/>
        <dbReference type="EC" id="4.4.1.13"/>
    </reaction>
</comment>
<proteinExistence type="inferred from homology"/>
<evidence type="ECO:0000256" key="6">
    <source>
        <dbReference type="ARBA" id="ARBA00047517"/>
    </source>
</evidence>
<dbReference type="InterPro" id="IPR015424">
    <property type="entry name" value="PyrdxlP-dep_Trfase"/>
</dbReference>
<dbReference type="PIRSF" id="PIRSF001434">
    <property type="entry name" value="CGS"/>
    <property type="match status" value="1"/>
</dbReference>
<dbReference type="PROSITE" id="PS00868">
    <property type="entry name" value="CYS_MET_METAB_PP"/>
    <property type="match status" value="1"/>
</dbReference>
<keyword evidence="3 8" id="KW-0663">Pyridoxal phosphate</keyword>